<gene>
    <name evidence="1" type="ORF">SAMN04488058_11249</name>
</gene>
<reference evidence="2" key="1">
    <citation type="submission" date="2016-10" db="EMBL/GenBank/DDBJ databases">
        <authorList>
            <person name="Varghese N."/>
            <person name="Submissions S."/>
        </authorList>
    </citation>
    <scope>NUCLEOTIDE SEQUENCE [LARGE SCALE GENOMIC DNA]</scope>
    <source>
        <strain evidence="2">CGMCC 1.10218</strain>
    </source>
</reference>
<name>A0A1H7ABS3_9DEIO</name>
<dbReference type="AlphaFoldDB" id="A0A1H7ABS3"/>
<protein>
    <recommendedName>
        <fullName evidence="3">DUF4127 family protein</fullName>
    </recommendedName>
</protein>
<keyword evidence="2" id="KW-1185">Reference proteome</keyword>
<dbReference type="RefSeq" id="WP_245745440.1">
    <property type="nucleotide sequence ID" value="NZ_FNZA01000012.1"/>
</dbReference>
<dbReference type="STRING" id="856736.SAMN04488058_11249"/>
<proteinExistence type="predicted"/>
<sequence>MSSAVSAPRVLLVPPDTRPPTLDLPAALGRMTGAEVRCPPAEALPHFFTPGDPAALRAWLLAEAGEADALVVCLETLCLGGMIPARRVGDPLDAALGRLATLRELRRLAPHLRIYAFGVVVRVAHDNDPHEEKPYYGEWGRELRAYSTAADRHARHGGGEAEVEAARAALPPGVLSDWLGTRERSHALHLAALDLLAAGEIEHLCLTLDDTSEYGLAALDRRRLELRADDLGVWNRFDTYPGADEVPCALLTRALRWGLPPARAWVRYSGVGGPGAGLIYEDRPAGELVLAHLRAAGCVPADSPAEAEFILAVNTPGVRQAHRQPDLATVDTPHRSLPAFVDAVGRDLAAGRSVSLADLAYPNGAEQRLWKLLQCLPLAELAGFSAWNTAGNSLGSAVAFGALASLVRDRAAQQEALLARMVDDVLYQALTRAEVRGALGDPSPFDLGEDRARAEALLRRLITPRTQALWAQHFAGRGLNLTLGEAHLAWPRLFTGVFPLRVEPA</sequence>
<dbReference type="InterPro" id="IPR025394">
    <property type="entry name" value="DUF4127"/>
</dbReference>
<accession>A0A1H7ABS3</accession>
<organism evidence="1 2">
    <name type="scientific">Deinococcus reticulitermitis</name>
    <dbReference type="NCBI Taxonomy" id="856736"/>
    <lineage>
        <taxon>Bacteria</taxon>
        <taxon>Thermotogati</taxon>
        <taxon>Deinococcota</taxon>
        <taxon>Deinococci</taxon>
        <taxon>Deinococcales</taxon>
        <taxon>Deinococcaceae</taxon>
        <taxon>Deinococcus</taxon>
    </lineage>
</organism>
<dbReference type="Pfam" id="PF13552">
    <property type="entry name" value="DUF4127"/>
    <property type="match status" value="1"/>
</dbReference>
<evidence type="ECO:0000313" key="1">
    <source>
        <dbReference type="EMBL" id="SEJ62386.1"/>
    </source>
</evidence>
<evidence type="ECO:0000313" key="2">
    <source>
        <dbReference type="Proteomes" id="UP000199223"/>
    </source>
</evidence>
<dbReference type="Proteomes" id="UP000199223">
    <property type="component" value="Unassembled WGS sequence"/>
</dbReference>
<evidence type="ECO:0008006" key="3">
    <source>
        <dbReference type="Google" id="ProtNLM"/>
    </source>
</evidence>
<dbReference type="EMBL" id="FNZA01000012">
    <property type="protein sequence ID" value="SEJ62386.1"/>
    <property type="molecule type" value="Genomic_DNA"/>
</dbReference>